<name>A0A3N4JBG7_9PEZI</name>
<evidence type="ECO:0000256" key="10">
    <source>
        <dbReference type="RuleBase" id="RU368017"/>
    </source>
</evidence>
<keyword evidence="7 10" id="KW-0496">Mitochondrion</keyword>
<dbReference type="OrthoDB" id="67388at2759"/>
<comment type="similarity">
    <text evidence="1 10">Belongs to the eukaryotic ATPase B chain family.</text>
</comment>
<proteinExistence type="inferred from homology"/>
<comment type="subunit">
    <text evidence="9 10">F-type ATPases have 2 components, CF(1) - the catalytic core - and CF(0) - the membrane proton channel. In yeast, the dimeric form of ATP synthase consists of 17 polypeptides: alpha, beta, gamma, delta, epsilon, 4 (B), 5 (OSCP), 6 (A), 8, 9 (C), d, E (Tim11), f, g, h, i/j and k.</text>
</comment>
<dbReference type="InterPro" id="IPR008688">
    <property type="entry name" value="ATP_synth_Bsub_B/MI25"/>
</dbReference>
<dbReference type="EMBL" id="ML120438">
    <property type="protein sequence ID" value="RPA94328.1"/>
    <property type="molecule type" value="Genomic_DNA"/>
</dbReference>
<evidence type="ECO:0000313" key="11">
    <source>
        <dbReference type="EMBL" id="RPA94328.1"/>
    </source>
</evidence>
<evidence type="ECO:0000256" key="2">
    <source>
        <dbReference type="ARBA" id="ARBA00022448"/>
    </source>
</evidence>
<evidence type="ECO:0000256" key="7">
    <source>
        <dbReference type="ARBA" id="ARBA00023128"/>
    </source>
</evidence>
<keyword evidence="2 10" id="KW-0813">Transport</keyword>
<evidence type="ECO:0000256" key="1">
    <source>
        <dbReference type="ARBA" id="ARBA00007479"/>
    </source>
</evidence>
<evidence type="ECO:0000256" key="6">
    <source>
        <dbReference type="ARBA" id="ARBA00023065"/>
    </source>
</evidence>
<keyword evidence="8 10" id="KW-0472">Membrane</keyword>
<evidence type="ECO:0000256" key="4">
    <source>
        <dbReference type="ARBA" id="ARBA00022781"/>
    </source>
</evidence>
<gene>
    <name evidence="11" type="ORF">L873DRAFT_1830355</name>
</gene>
<dbReference type="GO" id="GO:0046933">
    <property type="term" value="F:proton-transporting ATP synthase activity, rotational mechanism"/>
    <property type="evidence" value="ECO:0007669"/>
    <property type="project" value="TreeGrafter"/>
</dbReference>
<dbReference type="FunFam" id="1.20.5.2210:FF:000002">
    <property type="entry name" value="ATP synthase subunit 4 mitochondrial"/>
    <property type="match status" value="1"/>
</dbReference>
<evidence type="ECO:0000313" key="12">
    <source>
        <dbReference type="Proteomes" id="UP000276215"/>
    </source>
</evidence>
<dbReference type="Pfam" id="PF05405">
    <property type="entry name" value="Mt_ATP-synt_B"/>
    <property type="match status" value="1"/>
</dbReference>
<dbReference type="Gene3D" id="1.20.5.2210">
    <property type="match status" value="1"/>
</dbReference>
<keyword evidence="3 10" id="KW-0138">CF(0)</keyword>
<dbReference type="STRING" id="1336337.A0A3N4JBG7"/>
<comment type="subcellular location">
    <subcellularLocation>
        <location evidence="10">Mitochondrion</location>
    </subcellularLocation>
    <subcellularLocation>
        <location evidence="10">Mitochondrion inner membrane</location>
    </subcellularLocation>
</comment>
<dbReference type="PANTHER" id="PTHR12733:SF3">
    <property type="entry name" value="ATP SYNTHASE F(0) COMPLEX SUBUNIT B1, MITOCHONDRIAL"/>
    <property type="match status" value="1"/>
</dbReference>
<sequence>MSMRLTKGLAGATRLRPTTGLLPKLVPAINVAATRYQSTGAPVPVDPKTKAQSILDALPGSTLISKTAILSSIAGLSVAAISSELYVLNQETLVAVSLITTFYGIARMGGPAYTAWATAQVNRIRDILNSAREDHTRAVKDRIESVQQMGGVVEVTKALFEVSKETANLEAKTFELEQRTAFAAEAKSVLDSWVRYEAQVKQRQQKELAESLIAKVKKDLESPKVLNSILLQSVQDVERIFATRK</sequence>
<dbReference type="SUPFAM" id="SSF161060">
    <property type="entry name" value="ATP synthase B chain-like"/>
    <property type="match status" value="1"/>
</dbReference>
<dbReference type="Proteomes" id="UP000276215">
    <property type="component" value="Unassembled WGS sequence"/>
</dbReference>
<evidence type="ECO:0000256" key="9">
    <source>
        <dbReference type="ARBA" id="ARBA00062152"/>
    </source>
</evidence>
<organism evidence="11 12">
    <name type="scientific">Choiromyces venosus 120613-1</name>
    <dbReference type="NCBI Taxonomy" id="1336337"/>
    <lineage>
        <taxon>Eukaryota</taxon>
        <taxon>Fungi</taxon>
        <taxon>Dikarya</taxon>
        <taxon>Ascomycota</taxon>
        <taxon>Pezizomycotina</taxon>
        <taxon>Pezizomycetes</taxon>
        <taxon>Pezizales</taxon>
        <taxon>Tuberaceae</taxon>
        <taxon>Choiromyces</taxon>
    </lineage>
</organism>
<keyword evidence="5 10" id="KW-0999">Mitochondrion inner membrane</keyword>
<dbReference type="AlphaFoldDB" id="A0A3N4JBG7"/>
<protein>
    <recommendedName>
        <fullName evidence="10">ATP synthase subunit 4</fullName>
    </recommendedName>
</protein>
<reference evidence="11 12" key="1">
    <citation type="journal article" date="2018" name="Nat. Ecol. Evol.">
        <title>Pezizomycetes genomes reveal the molecular basis of ectomycorrhizal truffle lifestyle.</title>
        <authorList>
            <person name="Murat C."/>
            <person name="Payen T."/>
            <person name="Noel B."/>
            <person name="Kuo A."/>
            <person name="Morin E."/>
            <person name="Chen J."/>
            <person name="Kohler A."/>
            <person name="Krizsan K."/>
            <person name="Balestrini R."/>
            <person name="Da Silva C."/>
            <person name="Montanini B."/>
            <person name="Hainaut M."/>
            <person name="Levati E."/>
            <person name="Barry K.W."/>
            <person name="Belfiori B."/>
            <person name="Cichocki N."/>
            <person name="Clum A."/>
            <person name="Dockter R.B."/>
            <person name="Fauchery L."/>
            <person name="Guy J."/>
            <person name="Iotti M."/>
            <person name="Le Tacon F."/>
            <person name="Lindquist E.A."/>
            <person name="Lipzen A."/>
            <person name="Malagnac F."/>
            <person name="Mello A."/>
            <person name="Molinier V."/>
            <person name="Miyauchi S."/>
            <person name="Poulain J."/>
            <person name="Riccioni C."/>
            <person name="Rubini A."/>
            <person name="Sitrit Y."/>
            <person name="Splivallo R."/>
            <person name="Traeger S."/>
            <person name="Wang M."/>
            <person name="Zifcakova L."/>
            <person name="Wipf D."/>
            <person name="Zambonelli A."/>
            <person name="Paolocci F."/>
            <person name="Nowrousian M."/>
            <person name="Ottonello S."/>
            <person name="Baldrian P."/>
            <person name="Spatafora J.W."/>
            <person name="Henrissat B."/>
            <person name="Nagy L.G."/>
            <person name="Aury J.M."/>
            <person name="Wincker P."/>
            <person name="Grigoriev I.V."/>
            <person name="Bonfante P."/>
            <person name="Martin F.M."/>
        </authorList>
    </citation>
    <scope>NUCLEOTIDE SEQUENCE [LARGE SCALE GENOMIC DNA]</scope>
    <source>
        <strain evidence="11 12">120613-1</strain>
    </source>
</reference>
<evidence type="ECO:0000256" key="3">
    <source>
        <dbReference type="ARBA" id="ARBA00022547"/>
    </source>
</evidence>
<keyword evidence="6 10" id="KW-0406">Ion transport</keyword>
<comment type="function">
    <text evidence="10">Subunit b, of the mitochondrial membrane ATP synthase complex (F(1)F(0) ATP synthase or Complex V) that produces ATP from ADP in the presence of a proton gradient across the membrane which is generated by electron transport complexes of the respiratory chain. ATP synthase complex consist of a soluble F(1) head domain - the catalytic core - and a membrane F(1) domain - the membrane proton channel. These two domains are linked by a central stalk rotating inside the F(1) region and a stationary peripheral stalk. During catalysis, ATP synthesis in the catalytic domain of F(1) is coupled via a rotary mechanism of the central stalk subunits to proton translocation. In vivo, can only synthesize ATP although its ATP hydrolase activity can be activated artificially in vitro. Part of the complex F(0) domain. Part of the complex F(0) domain and the peripheric stalk, which acts as a stator to hold the catalytic alpha(3)beta(3) subcomplex and subunit a/ATP6 static relative to the rotary elements.</text>
</comment>
<keyword evidence="12" id="KW-1185">Reference proteome</keyword>
<accession>A0A3N4JBG7</accession>
<dbReference type="PANTHER" id="PTHR12733">
    <property type="entry name" value="MITOCHONDRIAL ATP SYNTHASE B CHAIN"/>
    <property type="match status" value="1"/>
</dbReference>
<dbReference type="GO" id="GO:0005743">
    <property type="term" value="C:mitochondrial inner membrane"/>
    <property type="evidence" value="ECO:0007669"/>
    <property type="project" value="UniProtKB-SubCell"/>
</dbReference>
<dbReference type="InterPro" id="IPR013837">
    <property type="entry name" value="ATP_synth_F0_suB"/>
</dbReference>
<dbReference type="GO" id="GO:0045259">
    <property type="term" value="C:proton-transporting ATP synthase complex"/>
    <property type="evidence" value="ECO:0007669"/>
    <property type="project" value="UniProtKB-KW"/>
</dbReference>
<evidence type="ECO:0000256" key="5">
    <source>
        <dbReference type="ARBA" id="ARBA00022792"/>
    </source>
</evidence>
<keyword evidence="4 10" id="KW-0375">Hydrogen ion transport</keyword>
<evidence type="ECO:0000256" key="8">
    <source>
        <dbReference type="ARBA" id="ARBA00023136"/>
    </source>
</evidence>